<name>F8AVG3_9ACTN</name>
<evidence type="ECO:0000256" key="1">
    <source>
        <dbReference type="SAM" id="MobiDB-lite"/>
    </source>
</evidence>
<dbReference type="AlphaFoldDB" id="F8AVG3"/>
<feature type="compositionally biased region" description="Polar residues" evidence="1">
    <location>
        <begin position="21"/>
        <end position="44"/>
    </location>
</feature>
<feature type="region of interest" description="Disordered" evidence="1">
    <location>
        <begin position="1"/>
        <end position="81"/>
    </location>
</feature>
<keyword evidence="3" id="KW-1185">Reference proteome</keyword>
<feature type="region of interest" description="Disordered" evidence="1">
    <location>
        <begin position="193"/>
        <end position="260"/>
    </location>
</feature>
<evidence type="ECO:0000313" key="3">
    <source>
        <dbReference type="Proteomes" id="UP000001549"/>
    </source>
</evidence>
<gene>
    <name evidence="2" type="ordered locus">FsymDg_3992</name>
</gene>
<feature type="compositionally biased region" description="Basic residues" evidence="1">
    <location>
        <begin position="1"/>
        <end position="12"/>
    </location>
</feature>
<feature type="compositionally biased region" description="Low complexity" evidence="1">
    <location>
        <begin position="247"/>
        <end position="260"/>
    </location>
</feature>
<feature type="region of interest" description="Disordered" evidence="1">
    <location>
        <begin position="291"/>
        <end position="416"/>
    </location>
</feature>
<reference evidence="2 3" key="1">
    <citation type="submission" date="2011-05" db="EMBL/GenBank/DDBJ databases">
        <title>Complete sequence of chromosome of Frankia symbiont of Datisca glomerata.</title>
        <authorList>
            <consortium name="US DOE Joint Genome Institute"/>
            <person name="Lucas S."/>
            <person name="Han J."/>
            <person name="Lapidus A."/>
            <person name="Cheng J.-F."/>
            <person name="Goodwin L."/>
            <person name="Pitluck S."/>
            <person name="Peters L."/>
            <person name="Mikhailova N."/>
            <person name="Chertkov O."/>
            <person name="Teshima H."/>
            <person name="Han C."/>
            <person name="Tapia R."/>
            <person name="Land M."/>
            <person name="Hauser L."/>
            <person name="Kyrpides N."/>
            <person name="Ivanova N."/>
            <person name="Pagani I."/>
            <person name="Berry A."/>
            <person name="Pawlowski K."/>
            <person name="Persson T."/>
            <person name="Vanden Heuvel B."/>
            <person name="Benson D."/>
            <person name="Woyke T."/>
        </authorList>
    </citation>
    <scope>NUCLEOTIDE SEQUENCE [LARGE SCALE GENOMIC DNA]</scope>
    <source>
        <strain evidence="3">4085684</strain>
    </source>
</reference>
<feature type="region of interest" description="Disordered" evidence="1">
    <location>
        <begin position="94"/>
        <end position="154"/>
    </location>
</feature>
<evidence type="ECO:0000313" key="2">
    <source>
        <dbReference type="EMBL" id="AEH11267.1"/>
    </source>
</evidence>
<dbReference type="KEGG" id="fsy:FsymDg_3992"/>
<dbReference type="HOGENOM" id="CLU_628150_0_0_11"/>
<dbReference type="Proteomes" id="UP000001549">
    <property type="component" value="Chromosome"/>
</dbReference>
<proteinExistence type="predicted"/>
<protein>
    <submittedName>
        <fullName evidence="2">Uncharacterized protein</fullName>
    </submittedName>
</protein>
<organism evidence="2 3">
    <name type="scientific">Candidatus Protofrankia datiscae</name>
    <dbReference type="NCBI Taxonomy" id="2716812"/>
    <lineage>
        <taxon>Bacteria</taxon>
        <taxon>Bacillati</taxon>
        <taxon>Actinomycetota</taxon>
        <taxon>Actinomycetes</taxon>
        <taxon>Frankiales</taxon>
        <taxon>Frankiaceae</taxon>
        <taxon>Protofrankia</taxon>
    </lineage>
</organism>
<feature type="compositionally biased region" description="Basic and acidic residues" evidence="1">
    <location>
        <begin position="114"/>
        <end position="123"/>
    </location>
</feature>
<sequence>MGNHSAARHSRKQAVGAPHRTGSTRTPAASGTSSDTKTAVSATVTDGLGAAEPVRSPRIFRKRDTGLGARPQPGAPVFPTVLPARPGAMFIPRQQLTGSGEPDTLSGPSPFGADRARPADRQARGTRRGAHRDVPVRQPAVRQPAAGQPRLSRNRLVATGTASLAGISALLTGIALAGAHDEQVVDLGAAATAPSVGLGSSPSVLQGTADRTPRSVHRPVARPVAPPPRIVTTPGSGLPGAGSTGNDSLLAAGAPSSAGADLPQAVATYPESPYPTYSYYSGAIPDGSGLLAGTPAPTTQSATEQPAFPSGAVTGPIDVGGSSEPTGQPTTTTLRGFETGQTPLAGTPIPTATSAGVSPTPAPSATLSPTALPATTGSSAAASQPPASSAAVTGAAAPAAQAAPQPSSAGENGSLRDKATKLIEFYGPPPFLPLSR</sequence>
<accession>F8AVG3</accession>
<feature type="compositionally biased region" description="Polar residues" evidence="1">
    <location>
        <begin position="323"/>
        <end position="357"/>
    </location>
</feature>
<dbReference type="STRING" id="656024.FsymDg_3992"/>
<dbReference type="EMBL" id="CP002801">
    <property type="protein sequence ID" value="AEH11267.1"/>
    <property type="molecule type" value="Genomic_DNA"/>
</dbReference>
<feature type="compositionally biased region" description="Low complexity" evidence="1">
    <location>
        <begin position="363"/>
        <end position="410"/>
    </location>
</feature>